<dbReference type="Proteomes" id="UP000199518">
    <property type="component" value="Unassembled WGS sequence"/>
</dbReference>
<reference evidence="5" key="1">
    <citation type="submission" date="2016-10" db="EMBL/GenBank/DDBJ databases">
        <authorList>
            <person name="Varghese N."/>
            <person name="Submissions S."/>
        </authorList>
    </citation>
    <scope>NUCLEOTIDE SEQUENCE [LARGE SCALE GENOMIC DNA]</scope>
    <source>
        <strain evidence="5">DSM 26348</strain>
    </source>
</reference>
<keyword evidence="4" id="KW-0132">Cell division</keyword>
<feature type="region of interest" description="Disordered" evidence="1">
    <location>
        <begin position="1"/>
        <end position="20"/>
    </location>
</feature>
<evidence type="ECO:0000313" key="5">
    <source>
        <dbReference type="Proteomes" id="UP000199518"/>
    </source>
</evidence>
<keyword evidence="2" id="KW-0812">Transmembrane</keyword>
<evidence type="ECO:0000256" key="1">
    <source>
        <dbReference type="SAM" id="MobiDB-lite"/>
    </source>
</evidence>
<feature type="domain" description="Cell division protein FtsQ/DivIB C-terminal" evidence="3">
    <location>
        <begin position="140"/>
        <end position="292"/>
    </location>
</feature>
<sequence length="308" mass="34124">MAAKTAKAKQPEESPPPPRRTRWWLQPGLWLCLVCVTASVAATIWLPVTLPDLTTRPEYQFRMDDTRVTAPPTWVPRTLLADVLKAANLPETVSLLEPDLCRNVALAWERNPWVKEVKSVRITGEPALQVDVAYRTPVAFVEVPRGLYPIDAEGVLLPPNDFSISDTSRLPHLRGIKSQPRGAAGEKWGDPVVVAAAQLAMLLAPEQNLEKYWNRFSFVAIVAPEVGANAVAADQLLFEIETTQGSRILWGRPPGSDSLEPTAAVKLARLQDYVNRFGGLESATGPQRIDIRLFDGISLQPLRDVRFR</sequence>
<organism evidence="4 5">
    <name type="scientific">Planctomicrobium piriforme</name>
    <dbReference type="NCBI Taxonomy" id="1576369"/>
    <lineage>
        <taxon>Bacteria</taxon>
        <taxon>Pseudomonadati</taxon>
        <taxon>Planctomycetota</taxon>
        <taxon>Planctomycetia</taxon>
        <taxon>Planctomycetales</taxon>
        <taxon>Planctomycetaceae</taxon>
        <taxon>Planctomicrobium</taxon>
    </lineage>
</organism>
<protein>
    <submittedName>
        <fullName evidence="4">Cell division septal protein FtsQ</fullName>
    </submittedName>
</protein>
<evidence type="ECO:0000259" key="3">
    <source>
        <dbReference type="Pfam" id="PF03799"/>
    </source>
</evidence>
<accession>A0A1I3CBJ4</accession>
<dbReference type="STRING" id="1576369.SAMN05421753_102210"/>
<dbReference type="InterPro" id="IPR005548">
    <property type="entry name" value="Cell_div_FtsQ/DivIB_C"/>
</dbReference>
<evidence type="ECO:0000313" key="4">
    <source>
        <dbReference type="EMBL" id="SFH71902.1"/>
    </source>
</evidence>
<keyword evidence="2" id="KW-1133">Transmembrane helix</keyword>
<dbReference type="OrthoDB" id="287558at2"/>
<evidence type="ECO:0000256" key="2">
    <source>
        <dbReference type="SAM" id="Phobius"/>
    </source>
</evidence>
<dbReference type="RefSeq" id="WP_139228226.1">
    <property type="nucleotide sequence ID" value="NZ_FOQD01000002.1"/>
</dbReference>
<dbReference type="GO" id="GO:0051301">
    <property type="term" value="P:cell division"/>
    <property type="evidence" value="ECO:0007669"/>
    <property type="project" value="UniProtKB-KW"/>
</dbReference>
<keyword evidence="4" id="KW-0131">Cell cycle</keyword>
<dbReference type="AlphaFoldDB" id="A0A1I3CBJ4"/>
<gene>
    <name evidence="4" type="ORF">SAMN05421753_102210</name>
</gene>
<name>A0A1I3CBJ4_9PLAN</name>
<keyword evidence="2" id="KW-0472">Membrane</keyword>
<dbReference type="Pfam" id="PF03799">
    <property type="entry name" value="FtsQ_DivIB_C"/>
    <property type="match status" value="1"/>
</dbReference>
<feature type="transmembrane region" description="Helical" evidence="2">
    <location>
        <begin position="28"/>
        <end position="48"/>
    </location>
</feature>
<dbReference type="EMBL" id="FOQD01000002">
    <property type="protein sequence ID" value="SFH71902.1"/>
    <property type="molecule type" value="Genomic_DNA"/>
</dbReference>
<keyword evidence="5" id="KW-1185">Reference proteome</keyword>
<proteinExistence type="predicted"/>